<evidence type="ECO:0000256" key="6">
    <source>
        <dbReference type="ARBA" id="ARBA00040885"/>
    </source>
</evidence>
<dbReference type="CDD" id="cd08414">
    <property type="entry name" value="PBP2_LTTR_aromatics_like"/>
    <property type="match status" value="1"/>
</dbReference>
<dbReference type="PANTHER" id="PTHR30346">
    <property type="entry name" value="TRANSCRIPTIONAL DUAL REGULATOR HCAR-RELATED"/>
    <property type="match status" value="1"/>
</dbReference>
<dbReference type="Gene3D" id="1.10.10.10">
    <property type="entry name" value="Winged helix-like DNA-binding domain superfamily/Winged helix DNA-binding domain"/>
    <property type="match status" value="1"/>
</dbReference>
<dbReference type="PROSITE" id="PS50931">
    <property type="entry name" value="HTH_LYSR"/>
    <property type="match status" value="1"/>
</dbReference>
<keyword evidence="5" id="KW-0804">Transcription</keyword>
<dbReference type="Pfam" id="PF00126">
    <property type="entry name" value="HTH_1"/>
    <property type="match status" value="1"/>
</dbReference>
<dbReference type="PANTHER" id="PTHR30346:SF28">
    <property type="entry name" value="HTH-TYPE TRANSCRIPTIONAL REGULATOR CYNR"/>
    <property type="match status" value="1"/>
</dbReference>
<evidence type="ECO:0000313" key="10">
    <source>
        <dbReference type="Proteomes" id="UP000467006"/>
    </source>
</evidence>
<dbReference type="InterPro" id="IPR036390">
    <property type="entry name" value="WH_DNA-bd_sf"/>
</dbReference>
<dbReference type="EMBL" id="AP022563">
    <property type="protein sequence ID" value="BBX19137.1"/>
    <property type="molecule type" value="Genomic_DNA"/>
</dbReference>
<dbReference type="SUPFAM" id="SSF46785">
    <property type="entry name" value="Winged helix' DNA-binding domain"/>
    <property type="match status" value="1"/>
</dbReference>
<name>A0A7I7K4X6_9MYCO</name>
<dbReference type="Proteomes" id="UP000467006">
    <property type="component" value="Chromosome"/>
</dbReference>
<accession>A0A7I7K4X6</accession>
<dbReference type="GO" id="GO:0003677">
    <property type="term" value="F:DNA binding"/>
    <property type="evidence" value="ECO:0007669"/>
    <property type="project" value="UniProtKB-KW"/>
</dbReference>
<proteinExistence type="inferred from homology"/>
<dbReference type="GO" id="GO:0003700">
    <property type="term" value="F:DNA-binding transcription factor activity"/>
    <property type="evidence" value="ECO:0007669"/>
    <property type="project" value="InterPro"/>
</dbReference>
<dbReference type="Pfam" id="PF03466">
    <property type="entry name" value="LysR_substrate"/>
    <property type="match status" value="1"/>
</dbReference>
<evidence type="ECO:0000256" key="3">
    <source>
        <dbReference type="ARBA" id="ARBA00023125"/>
    </source>
</evidence>
<dbReference type="FunFam" id="1.10.10.10:FF:000001">
    <property type="entry name" value="LysR family transcriptional regulator"/>
    <property type="match status" value="1"/>
</dbReference>
<evidence type="ECO:0000256" key="2">
    <source>
        <dbReference type="ARBA" id="ARBA00023015"/>
    </source>
</evidence>
<comment type="similarity">
    <text evidence="1">Belongs to the LysR transcriptional regulatory family.</text>
</comment>
<keyword evidence="4" id="KW-0010">Activator</keyword>
<dbReference type="KEGG" id="mdu:MDUV_39970"/>
<evidence type="ECO:0000256" key="5">
    <source>
        <dbReference type="ARBA" id="ARBA00023163"/>
    </source>
</evidence>
<evidence type="ECO:0000259" key="8">
    <source>
        <dbReference type="PROSITE" id="PS50931"/>
    </source>
</evidence>
<evidence type="ECO:0000313" key="9">
    <source>
        <dbReference type="EMBL" id="BBX19137.1"/>
    </source>
</evidence>
<dbReference type="PRINTS" id="PR00039">
    <property type="entry name" value="HTHLYSR"/>
</dbReference>
<protein>
    <recommendedName>
        <fullName evidence="6">Probable hydrogen peroxide-inducible genes activator</fullName>
    </recommendedName>
</protein>
<reference evidence="9 10" key="1">
    <citation type="journal article" date="2019" name="Emerg. Microbes Infect.">
        <title>Comprehensive subspecies identification of 175 nontuberculous mycobacteria species based on 7547 genomic profiles.</title>
        <authorList>
            <person name="Matsumoto Y."/>
            <person name="Kinjo T."/>
            <person name="Motooka D."/>
            <person name="Nabeya D."/>
            <person name="Jung N."/>
            <person name="Uechi K."/>
            <person name="Horii T."/>
            <person name="Iida T."/>
            <person name="Fujita J."/>
            <person name="Nakamura S."/>
        </authorList>
    </citation>
    <scope>NUCLEOTIDE SEQUENCE [LARGE SCALE GENOMIC DNA]</scope>
    <source>
        <strain evidence="9 10">JCM 6396</strain>
    </source>
</reference>
<comment type="function">
    <text evidence="7">Required for the induction the katG gene for catalase. Involved in the response to hydrogen peroxide.</text>
</comment>
<dbReference type="InterPro" id="IPR000847">
    <property type="entry name" value="LysR_HTH_N"/>
</dbReference>
<dbReference type="AlphaFoldDB" id="A0A7I7K4X6"/>
<evidence type="ECO:0000256" key="4">
    <source>
        <dbReference type="ARBA" id="ARBA00023159"/>
    </source>
</evidence>
<organism evidence="9 10">
    <name type="scientific">Mycolicibacterium duvalii</name>
    <dbReference type="NCBI Taxonomy" id="39688"/>
    <lineage>
        <taxon>Bacteria</taxon>
        <taxon>Bacillati</taxon>
        <taxon>Actinomycetota</taxon>
        <taxon>Actinomycetes</taxon>
        <taxon>Mycobacteriales</taxon>
        <taxon>Mycobacteriaceae</taxon>
        <taxon>Mycolicibacterium</taxon>
    </lineage>
</organism>
<dbReference type="SUPFAM" id="SSF53850">
    <property type="entry name" value="Periplasmic binding protein-like II"/>
    <property type="match status" value="1"/>
</dbReference>
<evidence type="ECO:0000256" key="7">
    <source>
        <dbReference type="ARBA" id="ARBA00056658"/>
    </source>
</evidence>
<keyword evidence="2" id="KW-0805">Transcription regulation</keyword>
<keyword evidence="3" id="KW-0238">DNA-binding</keyword>
<feature type="domain" description="HTH lysR-type" evidence="8">
    <location>
        <begin position="10"/>
        <end position="67"/>
    </location>
</feature>
<gene>
    <name evidence="9" type="ORF">MDUV_39970</name>
</gene>
<dbReference type="Gene3D" id="3.40.190.10">
    <property type="entry name" value="Periplasmic binding protein-like II"/>
    <property type="match status" value="2"/>
</dbReference>
<evidence type="ECO:0000256" key="1">
    <source>
        <dbReference type="ARBA" id="ARBA00009437"/>
    </source>
</evidence>
<dbReference type="InterPro" id="IPR036388">
    <property type="entry name" value="WH-like_DNA-bd_sf"/>
</dbReference>
<sequence>MEAGTWEDHMELRHLRYFVAVADTCHFGQAAERLHIAQPALSYAIRQLESELDAGLLTRTTRQVSLTPAGEFLRAEAVRILDAVEDAQHGVRRIAAGRSGLVRLGVTGTAAFSHLPRIARILNQELPAVALDISSDLLTPQQCDALRVNALDIGVLRPPAVGDDIAVHAIDDEPLVVAVSADHRLSIEPVVSLADLRSEAFVGYADPGSAVNQAVLRASRRVGFVPHREHTAPNTAVLLALVAAGVGVAVLPASARALPLGGVVFRDLVDGGSIELALAWRRDTDNPVVDTVVQVLATALAPHSEFVTTSEERP</sequence>
<keyword evidence="10" id="KW-1185">Reference proteome</keyword>
<dbReference type="InterPro" id="IPR005119">
    <property type="entry name" value="LysR_subst-bd"/>
</dbReference>
<dbReference type="GO" id="GO:0032993">
    <property type="term" value="C:protein-DNA complex"/>
    <property type="evidence" value="ECO:0007669"/>
    <property type="project" value="TreeGrafter"/>
</dbReference>